<comment type="caution">
    <text evidence="2">The sequence shown here is derived from an EMBL/GenBank/DDBJ whole genome shotgun (WGS) entry which is preliminary data.</text>
</comment>
<dbReference type="STRING" id="1284197.S8B9Y7"/>
<feature type="region of interest" description="Disordered" evidence="1">
    <location>
        <begin position="558"/>
        <end position="645"/>
    </location>
</feature>
<name>S8B9Y7_DACHA</name>
<feature type="region of interest" description="Disordered" evidence="1">
    <location>
        <begin position="476"/>
        <end position="544"/>
    </location>
</feature>
<feature type="region of interest" description="Disordered" evidence="1">
    <location>
        <begin position="1"/>
        <end position="46"/>
    </location>
</feature>
<sequence>MPQRPSSPVQRPRSPPRPRSPTTSTFQIRGLPSLTPGHEAGSVTVSSSEYDSLVSQHPEAVLCYIDEDDEEVIRVGSGAELRSRWLEVMGFPPPPPPIIFNVEGGSKGLQHWQRIFQQAQPEASRVEQPKPVDVQERQEVVEEEEEQRPSLPPRPVTVVEESEEEESLYAAPPAPPTKRVAPEVPPKEEIAESSRTTAPRQSETLSPLRIPVEFASEPFVASFEAEINRIYDEVVSQAGGSPRCLSPRPMSPPPPLSLNTQLDENSDAPNQQNQIPEDFPRTPVELITDVFSTVIQSIQRVAQEATTQAARAFPHTPNGEGRNSPAETLDAFNIAVQQLLKNFTDQLHTLATEAVVSAGNPRANPQHPAAVIRTFAETVGHAAVQNAGRVREGVRGVGSDAGVEARKAAEEIKKAAEEVKKAAQIVGHEVGRRGSAIGQGVGQGVGSATREVGKVFSNGAGIVTGFAGGLVRNLSGQSNAPAQSPAPELPSEASRPEDAPEVVQEPRTLLPEAVPEAVPEATETATAEHPVPGSFPATPPTLIIPPMPNCQLPLAPQPGYIPCPPPQQGELVQPPPPPPPPPVPGFELPPPPPPHHGKHMPPHHGFPPMPFHHYPPPPPPPPPGLFPPPHHHHFHHPPPPPPPLPIPYHPVDLHFHHPPAHPPSHTPGWHHGRSGGAWSGFGRIDDNSSAQNFGSEGEHVHNFGLHDTFAGMGINDIKGKETESSETSSSSDSERDYKVRKGPFRHRGIYRGGDRSRRRRRSQESAHFSDSSFSGDRSWKKPYRRSPPKAMDSPFENPWCTTLKPPSQGDAFNVPRDFKPVPPPKPFHGFPHQFPPPPPQFFPPLPSFPTNPPSPVPELDNCLPPLASVVPGFGGGSSPLLDRRHSSYIPLDTTSGVSDSESEDDWKDTKEKMDGVPEVPEHEKVNLVDLESSVSSLASKLPIPESMRHNTPLFPGQGLRRSRTTTDSFGKHQPWLQPWQRRMNDSIDAESSEAMKRFPSLSELQRDWHEPYRPPPPSQPVQPPQLPSMATSSPFDDFSSLASALPPISTIKVNNGPSNPFTNISSAAPAAPLPGAWPFAPAPPAPLVDTSDSVSIITGATAGSAGKQPLPNPRPNSRNPFLTHQVDTTFTPPANYNFPPLPGNLHRATSMSNASTRSRQSSTSTVRFAEPLVPRRAHTVLVSSTRNNHHSGRLSSPFSAMPGHFPEEPLLVPQPQTSQSAIEEALARERERMRLIEEVEESVRRSSEEFEEQQRINAASLVTAVANSRIPIAGSNNRSVTWDDDPIDKCVQSLIEMGYTELGTDRLRVFSEMSGGRVEEAVEMLEDERGAWQTFTR</sequence>
<proteinExistence type="predicted"/>
<feature type="compositionally biased region" description="Low complexity" evidence="1">
    <location>
        <begin position="1"/>
        <end position="12"/>
    </location>
</feature>
<feature type="region of interest" description="Disordered" evidence="1">
    <location>
        <begin position="655"/>
        <end position="674"/>
    </location>
</feature>
<feature type="compositionally biased region" description="Basic and acidic residues" evidence="1">
    <location>
        <begin position="124"/>
        <end position="140"/>
    </location>
</feature>
<feature type="compositionally biased region" description="Pro residues" evidence="1">
    <location>
        <begin position="833"/>
        <end position="856"/>
    </location>
</feature>
<keyword evidence="3" id="KW-1185">Reference proteome</keyword>
<protein>
    <submittedName>
        <fullName evidence="2">Uncharacterized protein</fullName>
    </submittedName>
</protein>
<feature type="compositionally biased region" description="Basic residues" evidence="1">
    <location>
        <begin position="740"/>
        <end position="749"/>
    </location>
</feature>
<reference evidence="2 3" key="1">
    <citation type="journal article" date="2013" name="PLoS Genet.">
        <title>Genomic mechanisms accounting for the adaptation to parasitism in nematode-trapping fungi.</title>
        <authorList>
            <person name="Meerupati T."/>
            <person name="Andersson K.M."/>
            <person name="Friman E."/>
            <person name="Kumar D."/>
            <person name="Tunlid A."/>
            <person name="Ahren D."/>
        </authorList>
    </citation>
    <scope>NUCLEOTIDE SEQUENCE [LARGE SCALE GENOMIC DNA]</scope>
    <source>
        <strain evidence="2 3">CBS 200.50</strain>
    </source>
</reference>
<feature type="compositionally biased region" description="Pro residues" evidence="1">
    <location>
        <begin position="604"/>
        <end position="628"/>
    </location>
</feature>
<evidence type="ECO:0000313" key="2">
    <source>
        <dbReference type="EMBL" id="EPS35878.1"/>
    </source>
</evidence>
<feature type="compositionally biased region" description="Basic and acidic residues" evidence="1">
    <location>
        <begin position="907"/>
        <end position="924"/>
    </location>
</feature>
<dbReference type="EMBL" id="AQGS01001006">
    <property type="protein sequence ID" value="EPS35878.1"/>
    <property type="molecule type" value="Genomic_DNA"/>
</dbReference>
<feature type="compositionally biased region" description="Pro residues" evidence="1">
    <location>
        <begin position="1013"/>
        <end position="1026"/>
    </location>
</feature>
<feature type="compositionally biased region" description="Polar residues" evidence="1">
    <location>
        <begin position="259"/>
        <end position="275"/>
    </location>
</feature>
<evidence type="ECO:0000256" key="1">
    <source>
        <dbReference type="SAM" id="MobiDB-lite"/>
    </source>
</evidence>
<dbReference type="Proteomes" id="UP000015100">
    <property type="component" value="Unassembled WGS sequence"/>
</dbReference>
<feature type="region of interest" description="Disordered" evidence="1">
    <location>
        <begin position="1000"/>
        <end position="1035"/>
    </location>
</feature>
<dbReference type="OrthoDB" id="193499at2759"/>
<feature type="region of interest" description="Disordered" evidence="1">
    <location>
        <begin position="941"/>
        <end position="972"/>
    </location>
</feature>
<feature type="compositionally biased region" description="Low complexity" evidence="1">
    <location>
        <begin position="511"/>
        <end position="532"/>
    </location>
</feature>
<dbReference type="HOGENOM" id="CLU_258625_0_0_1"/>
<feature type="compositionally biased region" description="Polar residues" evidence="1">
    <location>
        <begin position="765"/>
        <end position="775"/>
    </location>
</feature>
<organism evidence="2 3">
    <name type="scientific">Dactylellina haptotyla (strain CBS 200.50)</name>
    <name type="common">Nematode-trapping fungus</name>
    <name type="synonym">Monacrosporium haptotylum</name>
    <dbReference type="NCBI Taxonomy" id="1284197"/>
    <lineage>
        <taxon>Eukaryota</taxon>
        <taxon>Fungi</taxon>
        <taxon>Dikarya</taxon>
        <taxon>Ascomycota</taxon>
        <taxon>Pezizomycotina</taxon>
        <taxon>Orbiliomycetes</taxon>
        <taxon>Orbiliales</taxon>
        <taxon>Orbiliaceae</taxon>
        <taxon>Dactylellina</taxon>
    </lineage>
</organism>
<feature type="compositionally biased region" description="Pro residues" evidence="1">
    <location>
        <begin position="558"/>
        <end position="594"/>
    </location>
</feature>
<feature type="compositionally biased region" description="Polar residues" evidence="1">
    <location>
        <begin position="193"/>
        <end position="204"/>
    </location>
</feature>
<feature type="region of interest" description="Disordered" evidence="1">
    <location>
        <begin position="880"/>
        <end position="924"/>
    </location>
</feature>
<feature type="region of interest" description="Disordered" evidence="1">
    <location>
        <begin position="238"/>
        <end position="280"/>
    </location>
</feature>
<accession>S8B9Y7</accession>
<evidence type="ECO:0000313" key="3">
    <source>
        <dbReference type="Proteomes" id="UP000015100"/>
    </source>
</evidence>
<feature type="region of interest" description="Disordered" evidence="1">
    <location>
        <begin position="118"/>
        <end position="204"/>
    </location>
</feature>
<gene>
    <name evidence="2" type="ORF">H072_10646</name>
</gene>
<reference evidence="3" key="2">
    <citation type="submission" date="2013-04" db="EMBL/GenBank/DDBJ databases">
        <title>Genomic mechanisms accounting for the adaptation to parasitism in nematode-trapping fungi.</title>
        <authorList>
            <person name="Ahren D.G."/>
        </authorList>
    </citation>
    <scope>NUCLEOTIDE SEQUENCE [LARGE SCALE GENOMIC DNA]</scope>
    <source>
        <strain evidence="3">CBS 200.50</strain>
    </source>
</reference>
<dbReference type="OMA" id="DLHFHHP"/>
<dbReference type="PRINTS" id="PR01217">
    <property type="entry name" value="PRICHEXTENSN"/>
</dbReference>
<feature type="region of interest" description="Disordered" evidence="1">
    <location>
        <begin position="720"/>
        <end position="860"/>
    </location>
</feature>